<proteinExistence type="predicted"/>
<dbReference type="InterPro" id="IPR013525">
    <property type="entry name" value="ABC2_TM"/>
</dbReference>
<dbReference type="Gene3D" id="3.40.50.300">
    <property type="entry name" value="P-loop containing nucleotide triphosphate hydrolases"/>
    <property type="match status" value="1"/>
</dbReference>
<dbReference type="SUPFAM" id="SSF52540">
    <property type="entry name" value="P-loop containing nucleoside triphosphate hydrolases"/>
    <property type="match status" value="1"/>
</dbReference>
<dbReference type="PANTHER" id="PTHR43038">
    <property type="entry name" value="ATP-BINDING CASSETTE, SUB-FAMILY H, MEMBER 1"/>
    <property type="match status" value="1"/>
</dbReference>
<evidence type="ECO:0000256" key="7">
    <source>
        <dbReference type="SAM" id="Phobius"/>
    </source>
</evidence>
<dbReference type="PROSITE" id="PS50893">
    <property type="entry name" value="ABC_TRANSPORTER_2"/>
    <property type="match status" value="1"/>
</dbReference>
<gene>
    <name evidence="9" type="ORF">CHIRRI_LOCUS1007</name>
</gene>
<dbReference type="InterPro" id="IPR003439">
    <property type="entry name" value="ABC_transporter-like_ATP-bd"/>
</dbReference>
<comment type="subcellular location">
    <subcellularLocation>
        <location evidence="1">Membrane</location>
        <topology evidence="1">Multi-pass membrane protein</topology>
    </subcellularLocation>
</comment>
<dbReference type="GO" id="GO:0140359">
    <property type="term" value="F:ABC-type transporter activity"/>
    <property type="evidence" value="ECO:0007669"/>
    <property type="project" value="InterPro"/>
</dbReference>
<feature type="transmembrane region" description="Helical" evidence="7">
    <location>
        <begin position="645"/>
        <end position="666"/>
    </location>
</feature>
<feature type="transmembrane region" description="Helical" evidence="7">
    <location>
        <begin position="557"/>
        <end position="579"/>
    </location>
</feature>
<dbReference type="OrthoDB" id="10255969at2759"/>
<feature type="transmembrane region" description="Helical" evidence="7">
    <location>
        <begin position="585"/>
        <end position="603"/>
    </location>
</feature>
<dbReference type="GO" id="GO:0016020">
    <property type="term" value="C:membrane"/>
    <property type="evidence" value="ECO:0007669"/>
    <property type="project" value="UniProtKB-SubCell"/>
</dbReference>
<keyword evidence="5 7" id="KW-1133">Transmembrane helix</keyword>
<keyword evidence="10" id="KW-1185">Reference proteome</keyword>
<feature type="transmembrane region" description="Helical" evidence="7">
    <location>
        <begin position="475"/>
        <end position="496"/>
    </location>
</feature>
<evidence type="ECO:0000256" key="2">
    <source>
        <dbReference type="ARBA" id="ARBA00022692"/>
    </source>
</evidence>
<evidence type="ECO:0000256" key="6">
    <source>
        <dbReference type="ARBA" id="ARBA00023136"/>
    </source>
</evidence>
<evidence type="ECO:0000256" key="1">
    <source>
        <dbReference type="ARBA" id="ARBA00004141"/>
    </source>
</evidence>
<dbReference type="SMART" id="SM00382">
    <property type="entry name" value="AAA"/>
    <property type="match status" value="1"/>
</dbReference>
<evidence type="ECO:0000256" key="4">
    <source>
        <dbReference type="ARBA" id="ARBA00022840"/>
    </source>
</evidence>
<dbReference type="CDD" id="cd03230">
    <property type="entry name" value="ABC_DR_subfamily_A"/>
    <property type="match status" value="1"/>
</dbReference>
<dbReference type="AlphaFoldDB" id="A0A9N9RJE9"/>
<evidence type="ECO:0000259" key="8">
    <source>
        <dbReference type="PROSITE" id="PS50893"/>
    </source>
</evidence>
<evidence type="ECO:0000313" key="9">
    <source>
        <dbReference type="EMBL" id="CAG9798022.1"/>
    </source>
</evidence>
<dbReference type="GO" id="GO:0016887">
    <property type="term" value="F:ATP hydrolysis activity"/>
    <property type="evidence" value="ECO:0007669"/>
    <property type="project" value="InterPro"/>
</dbReference>
<dbReference type="GO" id="GO:0005524">
    <property type="term" value="F:ATP binding"/>
    <property type="evidence" value="ECO:0007669"/>
    <property type="project" value="UniProtKB-KW"/>
</dbReference>
<reference evidence="9" key="2">
    <citation type="submission" date="2022-10" db="EMBL/GenBank/DDBJ databases">
        <authorList>
            <consortium name="ENA_rothamsted_submissions"/>
            <consortium name="culmorum"/>
            <person name="King R."/>
        </authorList>
    </citation>
    <scope>NUCLEOTIDE SEQUENCE</scope>
</reference>
<keyword evidence="4" id="KW-0067">ATP-binding</keyword>
<name>A0A9N9RJE9_9DIPT</name>
<dbReference type="EMBL" id="OU895877">
    <property type="protein sequence ID" value="CAG9798022.1"/>
    <property type="molecule type" value="Genomic_DNA"/>
</dbReference>
<dbReference type="InterPro" id="IPR027417">
    <property type="entry name" value="P-loop_NTPase"/>
</dbReference>
<keyword evidence="3" id="KW-0547">Nucleotide-binding</keyword>
<feature type="transmembrane region" description="Helical" evidence="7">
    <location>
        <begin position="615"/>
        <end position="633"/>
    </location>
</feature>
<protein>
    <recommendedName>
        <fullName evidence="8">ABC transporter domain-containing protein</fullName>
    </recommendedName>
</protein>
<keyword evidence="2 7" id="KW-0812">Transmembrane</keyword>
<reference evidence="9" key="1">
    <citation type="submission" date="2022-01" db="EMBL/GenBank/DDBJ databases">
        <authorList>
            <person name="King R."/>
        </authorList>
    </citation>
    <scope>NUCLEOTIDE SEQUENCE</scope>
</reference>
<keyword evidence="6 7" id="KW-0472">Membrane</keyword>
<dbReference type="Proteomes" id="UP001153620">
    <property type="component" value="Chromosome 1"/>
</dbReference>
<dbReference type="Pfam" id="PF12698">
    <property type="entry name" value="ABC2_membrane_3"/>
    <property type="match status" value="1"/>
</dbReference>
<dbReference type="Pfam" id="PF00005">
    <property type="entry name" value="ABC_tran"/>
    <property type="match status" value="1"/>
</dbReference>
<evidence type="ECO:0000313" key="10">
    <source>
        <dbReference type="Proteomes" id="UP001153620"/>
    </source>
</evidence>
<sequence>MRNNLEIKCAKKTFGSGKDKKLILNSLNLTIPIGKIYCLLGASGSGKSTLISCILGVKRLDSGCIKILQEKVTDKHSLRLINSIGYMPQEPALSPTMTVKETLEFFANISQMNMSLFDNRYKMLAKMFKLPADDVLIENLSGGEKKRVSLTVALIHDPELLILDEPTIGLDIVICQKIWNFLRQSINSNCNLSVLMTTHYPHEAEKAHICGFMRNGKLLVEDIPKNIVESLNVHNLDEAILGLCNSESNDEVPLNFMQISRNAGHYKEIVNLVSTRKLLEMQTLSALLVKKLQWIKRTKKLTFMVILLPIIQFYLMCLTIGRPLTDIALGIFNGENINCTAGNFTYDCRSKGLSCLFIDTISDKVFRKIFHTDFDDAFMEARVGNVMMDIPSNFTDELMKTSGQKDTENYIKIYLDQTNIVQYQFAKFELMRAYGDFIGNVKAKCNRSLIYYQNQMIFTNENSEKFEESIDFQSSFVSTMYLVMIVISSTIMLALSVNQYKYEMTWNRILLSGVDVYQLLMTEISLSFILATVHAIQTEVLLYFHEDLAAIDDYVSLFGLVVFSSLIGGMIGILGAILFDNFITLSIAMCSIFYVFITGCGWLSPFESMSKYIQLLMKILPSGLPTISFRNVLFKGHTITNQLVYNGFILLMTWILGTILLICVILKNRRYI</sequence>
<feature type="domain" description="ABC transporter" evidence="8">
    <location>
        <begin position="5"/>
        <end position="240"/>
    </location>
</feature>
<evidence type="ECO:0000256" key="5">
    <source>
        <dbReference type="ARBA" id="ARBA00022989"/>
    </source>
</evidence>
<dbReference type="PANTHER" id="PTHR43038:SF3">
    <property type="entry name" value="ABC TRANSPORTER G FAMILY MEMBER 20 ISOFORM X1"/>
    <property type="match status" value="1"/>
</dbReference>
<evidence type="ECO:0000256" key="3">
    <source>
        <dbReference type="ARBA" id="ARBA00022741"/>
    </source>
</evidence>
<dbReference type="InterPro" id="IPR003593">
    <property type="entry name" value="AAA+_ATPase"/>
</dbReference>
<accession>A0A9N9RJE9</accession>
<feature type="transmembrane region" description="Helical" evidence="7">
    <location>
        <begin position="301"/>
        <end position="321"/>
    </location>
</feature>
<organism evidence="9 10">
    <name type="scientific">Chironomus riparius</name>
    <dbReference type="NCBI Taxonomy" id="315576"/>
    <lineage>
        <taxon>Eukaryota</taxon>
        <taxon>Metazoa</taxon>
        <taxon>Ecdysozoa</taxon>
        <taxon>Arthropoda</taxon>
        <taxon>Hexapoda</taxon>
        <taxon>Insecta</taxon>
        <taxon>Pterygota</taxon>
        <taxon>Neoptera</taxon>
        <taxon>Endopterygota</taxon>
        <taxon>Diptera</taxon>
        <taxon>Nematocera</taxon>
        <taxon>Chironomoidea</taxon>
        <taxon>Chironomidae</taxon>
        <taxon>Chironominae</taxon>
        <taxon>Chironomus</taxon>
    </lineage>
</organism>